<dbReference type="InterPro" id="IPR032675">
    <property type="entry name" value="LRR_dom_sf"/>
</dbReference>
<evidence type="ECO:0000313" key="5">
    <source>
        <dbReference type="EMBL" id="KLO15169.1"/>
    </source>
</evidence>
<name>A0A0H2RTJ8_9AGAM</name>
<feature type="compositionally biased region" description="Basic and acidic residues" evidence="4">
    <location>
        <begin position="893"/>
        <end position="905"/>
    </location>
</feature>
<dbReference type="InterPro" id="IPR001611">
    <property type="entry name" value="Leu-rich_rpt"/>
</dbReference>
<evidence type="ECO:0000256" key="3">
    <source>
        <dbReference type="ARBA" id="ARBA00022737"/>
    </source>
</evidence>
<feature type="compositionally biased region" description="Polar residues" evidence="4">
    <location>
        <begin position="1029"/>
        <end position="1051"/>
    </location>
</feature>
<feature type="compositionally biased region" description="Low complexity" evidence="4">
    <location>
        <begin position="340"/>
        <end position="374"/>
    </location>
</feature>
<feature type="compositionally biased region" description="Pro residues" evidence="4">
    <location>
        <begin position="393"/>
        <end position="408"/>
    </location>
</feature>
<dbReference type="PANTHER" id="PTHR24113:SF12">
    <property type="entry name" value="RAN GTPASE-ACTIVATING PROTEIN 1"/>
    <property type="match status" value="1"/>
</dbReference>
<keyword evidence="2" id="KW-0433">Leucine-rich repeat</keyword>
<gene>
    <name evidence="5" type="ORF">SCHPADRAFT_902599</name>
</gene>
<dbReference type="OrthoDB" id="120976at2759"/>
<dbReference type="InterPro" id="IPR027038">
    <property type="entry name" value="RanGap"/>
</dbReference>
<dbReference type="GO" id="GO:0005829">
    <property type="term" value="C:cytosol"/>
    <property type="evidence" value="ECO:0007669"/>
    <property type="project" value="TreeGrafter"/>
</dbReference>
<feature type="compositionally biased region" description="Low complexity" evidence="4">
    <location>
        <begin position="483"/>
        <end position="499"/>
    </location>
</feature>
<dbReference type="GO" id="GO:0006913">
    <property type="term" value="P:nucleocytoplasmic transport"/>
    <property type="evidence" value="ECO:0007669"/>
    <property type="project" value="TreeGrafter"/>
</dbReference>
<reference evidence="5 6" key="1">
    <citation type="submission" date="2015-04" db="EMBL/GenBank/DDBJ databases">
        <title>Complete genome sequence of Schizopora paradoxa KUC8140, a cosmopolitan wood degrader in East Asia.</title>
        <authorList>
            <consortium name="DOE Joint Genome Institute"/>
            <person name="Min B."/>
            <person name="Park H."/>
            <person name="Jang Y."/>
            <person name="Kim J.-J."/>
            <person name="Kim K.H."/>
            <person name="Pangilinan J."/>
            <person name="Lipzen A."/>
            <person name="Riley R."/>
            <person name="Grigoriev I.V."/>
            <person name="Spatafora J.W."/>
            <person name="Choi I.-G."/>
        </authorList>
    </citation>
    <scope>NUCLEOTIDE SEQUENCE [LARGE SCALE GENOMIC DNA]</scope>
    <source>
        <strain evidence="5 6">KUC8140</strain>
    </source>
</reference>
<keyword evidence="3" id="KW-0677">Repeat</keyword>
<dbReference type="EMBL" id="KQ085933">
    <property type="protein sequence ID" value="KLO15169.1"/>
    <property type="molecule type" value="Genomic_DNA"/>
</dbReference>
<dbReference type="SUPFAM" id="SSF52047">
    <property type="entry name" value="RNI-like"/>
    <property type="match status" value="2"/>
</dbReference>
<feature type="compositionally biased region" description="Low complexity" evidence="4">
    <location>
        <begin position="33"/>
        <end position="65"/>
    </location>
</feature>
<feature type="region of interest" description="Disordered" evidence="4">
    <location>
        <begin position="87"/>
        <end position="127"/>
    </location>
</feature>
<dbReference type="GO" id="GO:0005096">
    <property type="term" value="F:GTPase activator activity"/>
    <property type="evidence" value="ECO:0007669"/>
    <property type="project" value="UniProtKB-KW"/>
</dbReference>
<dbReference type="Gene3D" id="3.80.10.10">
    <property type="entry name" value="Ribonuclease Inhibitor"/>
    <property type="match status" value="3"/>
</dbReference>
<feature type="region of interest" description="Disordered" evidence="4">
    <location>
        <begin position="339"/>
        <end position="414"/>
    </location>
</feature>
<feature type="compositionally biased region" description="Basic and acidic residues" evidence="4">
    <location>
        <begin position="97"/>
        <end position="111"/>
    </location>
</feature>
<evidence type="ECO:0000256" key="1">
    <source>
        <dbReference type="ARBA" id="ARBA00022468"/>
    </source>
</evidence>
<protein>
    <submittedName>
        <fullName evidence="5">RNI-like protein</fullName>
    </submittedName>
</protein>
<evidence type="ECO:0000256" key="2">
    <source>
        <dbReference type="ARBA" id="ARBA00022614"/>
    </source>
</evidence>
<dbReference type="AlphaFoldDB" id="A0A0H2RTJ8"/>
<proteinExistence type="predicted"/>
<sequence>MLSPSSSSSPSSSAVTLPRPGKSILKRPPPPQQSFFSLSRLSRLLPSQAPSPSASSSNASTTSPATEDSLKRAHFFLPHLTTIYPISAATPPCGPNVREEKKSVETKEAERRRRIVRGNSLGPGTSVTEEWWSPEKVESFYNECCAGREEQPHPGISAALKRAKGDKGRSLDLSGVQLTLGQAATLSDVFSVEWGLRKLVLKECDLDEHILKPILHALSIPASLNFLSVSSNRKLKTPAFRLIGSFVQKTRNLQFLDLSQNFLDKKSVEYIGAALRPANETGLISLRLDDCSLRPPALECLAQAVRTSSLRNISLRYNKISPSGAVAIALMIKDYPDAMPSNSSSASSTSSLSSPTSTLFGSLSPPSTPTTASPPLTPIRQANPLPSLASGIQPPPQRNQLLPPPPVHPASVSGVKTTYTPYVPRSRARRATPGAPSQGVFNATVKAVQNATLSPNPLSATGQQVPIITSSAQGGVTTRHAAPSSPLSMNSSLSSSSGGPPRPSTDQGPSVALLEKVRALDSLPRLGELRTLDLRGNDIKAGISYVAQVLKRNRTLKVMNLCENKLDVMGLAVVAEALKYNLTLETLDLSKNPCSGPSLQGIQALRTAFTTNTSLKRLFLSTTSMGSAGAIALAEFLPESTSLLHLDLTSNNLELAGVMALSRSLKANHVMRCLDLNIPPADEEYARMCRDILNTCVRNTEEAERNNPSSASSGRGQAKGVWGMIEESELAKRLNAENDAQKSPTSEDPVSLARECEARLKAFLSSRSPLSPSPSPEGSILNGHAHEPEAVDVEELRAQSMLAIEGLSDVIQAAEDPVFIEELFFLNDSISSLVKQLSDVKPMSRKSSISGSSVTTVNGGLMLHIPNNTMPRPSIVTPDEEDEETIVQSPETPRIDKGKGRAAPEPEIHEKVLSPSFLISDEEDEDGNPRPAFVSNEPDEMVVGPSPTDLSKVWVEEEGEVFRKGNALLGPEELEGEYDGEELRIELLEAEVERPPPRSISVDDEFISDLPPLPMSPALDGEAAASLGGSPTKQANELSSPTVESITSPLTPISPGAVHSPVNSGPLPYLPRRRSSSSALSTGSGPSS</sequence>
<dbReference type="STRING" id="27342.A0A0H2RTJ8"/>
<organism evidence="5 6">
    <name type="scientific">Schizopora paradoxa</name>
    <dbReference type="NCBI Taxonomy" id="27342"/>
    <lineage>
        <taxon>Eukaryota</taxon>
        <taxon>Fungi</taxon>
        <taxon>Dikarya</taxon>
        <taxon>Basidiomycota</taxon>
        <taxon>Agaricomycotina</taxon>
        <taxon>Agaricomycetes</taxon>
        <taxon>Hymenochaetales</taxon>
        <taxon>Schizoporaceae</taxon>
        <taxon>Schizopora</taxon>
    </lineage>
</organism>
<keyword evidence="1" id="KW-0343">GTPase activation</keyword>
<feature type="compositionally biased region" description="Low complexity" evidence="4">
    <location>
        <begin position="1"/>
        <end position="13"/>
    </location>
</feature>
<dbReference type="Pfam" id="PF13516">
    <property type="entry name" value="LRR_6"/>
    <property type="match status" value="2"/>
</dbReference>
<dbReference type="InParanoid" id="A0A0H2RTJ8"/>
<dbReference type="GO" id="GO:0005634">
    <property type="term" value="C:nucleus"/>
    <property type="evidence" value="ECO:0007669"/>
    <property type="project" value="TreeGrafter"/>
</dbReference>
<feature type="region of interest" description="Disordered" evidence="4">
    <location>
        <begin position="920"/>
        <end position="947"/>
    </location>
</feature>
<dbReference type="GO" id="GO:0048471">
    <property type="term" value="C:perinuclear region of cytoplasm"/>
    <property type="evidence" value="ECO:0007669"/>
    <property type="project" value="TreeGrafter"/>
</dbReference>
<feature type="region of interest" description="Disordered" evidence="4">
    <location>
        <begin position="862"/>
        <end position="905"/>
    </location>
</feature>
<feature type="compositionally biased region" description="Low complexity" evidence="4">
    <location>
        <begin position="1076"/>
        <end position="1088"/>
    </location>
</feature>
<evidence type="ECO:0000313" key="6">
    <source>
        <dbReference type="Proteomes" id="UP000053477"/>
    </source>
</evidence>
<feature type="region of interest" description="Disordered" evidence="4">
    <location>
        <begin position="472"/>
        <end position="509"/>
    </location>
</feature>
<accession>A0A0H2RTJ8</accession>
<feature type="region of interest" description="Disordered" evidence="4">
    <location>
        <begin position="1"/>
        <end position="67"/>
    </location>
</feature>
<dbReference type="SMART" id="SM00368">
    <property type="entry name" value="LRR_RI"/>
    <property type="match status" value="7"/>
</dbReference>
<dbReference type="Proteomes" id="UP000053477">
    <property type="component" value="Unassembled WGS sequence"/>
</dbReference>
<dbReference type="GO" id="GO:0031267">
    <property type="term" value="F:small GTPase binding"/>
    <property type="evidence" value="ECO:0007669"/>
    <property type="project" value="TreeGrafter"/>
</dbReference>
<feature type="region of interest" description="Disordered" evidence="4">
    <location>
        <begin position="989"/>
        <end position="1088"/>
    </location>
</feature>
<keyword evidence="6" id="KW-1185">Reference proteome</keyword>
<evidence type="ECO:0000256" key="4">
    <source>
        <dbReference type="SAM" id="MobiDB-lite"/>
    </source>
</evidence>
<dbReference type="PANTHER" id="PTHR24113">
    <property type="entry name" value="RAN GTPASE-ACTIVATING PROTEIN 1"/>
    <property type="match status" value="1"/>
</dbReference>